<dbReference type="InterPro" id="IPR014729">
    <property type="entry name" value="Rossmann-like_a/b/a_fold"/>
</dbReference>
<protein>
    <submittedName>
        <fullName evidence="3">Universal stress protein</fullName>
    </submittedName>
</protein>
<dbReference type="Proteomes" id="UP000717995">
    <property type="component" value="Unassembled WGS sequence"/>
</dbReference>
<comment type="caution">
    <text evidence="3">The sequence shown here is derived from an EMBL/GenBank/DDBJ whole genome shotgun (WGS) entry which is preliminary data.</text>
</comment>
<organism evidence="3 4">
    <name type="scientific">Zestomonas insulae</name>
    <dbReference type="NCBI Taxonomy" id="2809017"/>
    <lineage>
        <taxon>Bacteria</taxon>
        <taxon>Pseudomonadati</taxon>
        <taxon>Pseudomonadota</taxon>
        <taxon>Gammaproteobacteria</taxon>
        <taxon>Pseudomonadales</taxon>
        <taxon>Pseudomonadaceae</taxon>
        <taxon>Zestomonas</taxon>
    </lineage>
</organism>
<gene>
    <name evidence="3" type="ORF">JQX08_15635</name>
</gene>
<dbReference type="Pfam" id="PF00582">
    <property type="entry name" value="Usp"/>
    <property type="match status" value="2"/>
</dbReference>
<dbReference type="InterPro" id="IPR006016">
    <property type="entry name" value="UspA"/>
</dbReference>
<feature type="domain" description="UspA" evidence="2">
    <location>
        <begin position="153"/>
        <end position="292"/>
    </location>
</feature>
<dbReference type="PANTHER" id="PTHR46268:SF6">
    <property type="entry name" value="UNIVERSAL STRESS PROTEIN UP12"/>
    <property type="match status" value="1"/>
</dbReference>
<dbReference type="SUPFAM" id="SSF52402">
    <property type="entry name" value="Adenine nucleotide alpha hydrolases-like"/>
    <property type="match status" value="2"/>
</dbReference>
<evidence type="ECO:0000259" key="2">
    <source>
        <dbReference type="Pfam" id="PF00582"/>
    </source>
</evidence>
<evidence type="ECO:0000256" key="1">
    <source>
        <dbReference type="ARBA" id="ARBA00008791"/>
    </source>
</evidence>
<evidence type="ECO:0000313" key="4">
    <source>
        <dbReference type="Proteomes" id="UP000717995"/>
    </source>
</evidence>
<proteinExistence type="inferred from homology"/>
<dbReference type="PANTHER" id="PTHR46268">
    <property type="entry name" value="STRESS RESPONSE PROTEIN NHAX"/>
    <property type="match status" value="1"/>
</dbReference>
<dbReference type="Gene3D" id="3.40.50.620">
    <property type="entry name" value="HUPs"/>
    <property type="match status" value="2"/>
</dbReference>
<sequence length="294" mass="32115">MANPIRLLAATDLSVPARQAVRRAALQAAECGGRLDLLHVIERALLERLKQLAGGMPMGLSEQMKQEALRELSRLAESVHGAVGVSAGLHVTCGSVLSEIEAQSEQRGTDVLVVAGRGESYLRHRLLGSTAERMVGKSRRSILVVKQPARTPYRTLLVPVDFSVSSLPSLRTARALAPDAEVVLLHAFDVPFERKLRFGGIQDEVIEGYRAAARQDALARLQGLCEQAQLPMDRVRLLVVRGDASRCVIEQEQEQMCDLIVVGKHGESQLEDLLLGSTTRYVLQESQCDVLVTV</sequence>
<feature type="domain" description="UspA" evidence="2">
    <location>
        <begin position="6"/>
        <end position="146"/>
    </location>
</feature>
<evidence type="ECO:0000313" key="3">
    <source>
        <dbReference type="EMBL" id="MBM7062141.1"/>
    </source>
</evidence>
<dbReference type="InterPro" id="IPR006015">
    <property type="entry name" value="Universal_stress_UspA"/>
</dbReference>
<accession>A0ABS2IGE4</accession>
<name>A0ABS2IGE4_9GAMM</name>
<comment type="similarity">
    <text evidence="1">Belongs to the universal stress protein A family.</text>
</comment>
<dbReference type="EMBL" id="JAFEUP010000004">
    <property type="protein sequence ID" value="MBM7062141.1"/>
    <property type="molecule type" value="Genomic_DNA"/>
</dbReference>
<dbReference type="RefSeq" id="WP_205349322.1">
    <property type="nucleotide sequence ID" value="NZ_JAFEUP010000004.1"/>
</dbReference>
<reference evidence="3 4" key="1">
    <citation type="submission" date="2021-02" db="EMBL/GenBank/DDBJ databases">
        <authorList>
            <person name="Lee D.-H."/>
        </authorList>
    </citation>
    <scope>NUCLEOTIDE SEQUENCE [LARGE SCALE GENOMIC DNA]</scope>
    <source>
        <strain evidence="3 4">UL073</strain>
    </source>
</reference>
<keyword evidence="4" id="KW-1185">Reference proteome</keyword>
<dbReference type="CDD" id="cd00293">
    <property type="entry name" value="USP-like"/>
    <property type="match status" value="2"/>
</dbReference>
<dbReference type="PRINTS" id="PR01438">
    <property type="entry name" value="UNVRSLSTRESS"/>
</dbReference>